<gene>
    <name evidence="6" type="ORF">BDD16_001063</name>
</gene>
<keyword evidence="6" id="KW-0808">Transferase</keyword>
<evidence type="ECO:0000256" key="4">
    <source>
        <dbReference type="SAM" id="Phobius"/>
    </source>
</evidence>
<dbReference type="SMART" id="SM00387">
    <property type="entry name" value="HATPase_c"/>
    <property type="match status" value="1"/>
</dbReference>
<evidence type="ECO:0000259" key="5">
    <source>
        <dbReference type="PROSITE" id="PS50109"/>
    </source>
</evidence>
<evidence type="ECO:0000313" key="7">
    <source>
        <dbReference type="Proteomes" id="UP000518288"/>
    </source>
</evidence>
<dbReference type="InterPro" id="IPR003661">
    <property type="entry name" value="HisK_dim/P_dom"/>
</dbReference>
<proteinExistence type="predicted"/>
<dbReference type="AlphaFoldDB" id="A0A7Y9QVB0"/>
<organism evidence="6 7">
    <name type="scientific">Sphaerotilus montanus</name>
    <dbReference type="NCBI Taxonomy" id="522889"/>
    <lineage>
        <taxon>Bacteria</taxon>
        <taxon>Pseudomonadati</taxon>
        <taxon>Pseudomonadota</taxon>
        <taxon>Betaproteobacteria</taxon>
        <taxon>Burkholderiales</taxon>
        <taxon>Sphaerotilaceae</taxon>
        <taxon>Sphaerotilus</taxon>
    </lineage>
</organism>
<dbReference type="CDD" id="cd00082">
    <property type="entry name" value="HisKA"/>
    <property type="match status" value="1"/>
</dbReference>
<dbReference type="InterPro" id="IPR004358">
    <property type="entry name" value="Sig_transdc_His_kin-like_C"/>
</dbReference>
<protein>
    <recommendedName>
        <fullName evidence="2">histidine kinase</fullName>
        <ecNumber evidence="2">2.7.13.3</ecNumber>
    </recommendedName>
</protein>
<dbReference type="Gene3D" id="1.10.287.130">
    <property type="match status" value="1"/>
</dbReference>
<accession>A0A7Y9QVB0</accession>
<dbReference type="InterPro" id="IPR036097">
    <property type="entry name" value="HisK_dim/P_sf"/>
</dbReference>
<dbReference type="RefSeq" id="WP_179633005.1">
    <property type="nucleotide sequence ID" value="NZ_JACCFH010000001.1"/>
</dbReference>
<comment type="catalytic activity">
    <reaction evidence="1">
        <text>ATP + protein L-histidine = ADP + protein N-phospho-L-histidine.</text>
        <dbReference type="EC" id="2.7.13.3"/>
    </reaction>
</comment>
<dbReference type="SUPFAM" id="SSF47384">
    <property type="entry name" value="Homodimeric domain of signal transducing histidine kinase"/>
    <property type="match status" value="1"/>
</dbReference>
<evidence type="ECO:0000313" key="6">
    <source>
        <dbReference type="EMBL" id="NYG32077.1"/>
    </source>
</evidence>
<dbReference type="SMART" id="SM00388">
    <property type="entry name" value="HisKA"/>
    <property type="match status" value="1"/>
</dbReference>
<feature type="domain" description="Histidine kinase" evidence="5">
    <location>
        <begin position="271"/>
        <end position="491"/>
    </location>
</feature>
<dbReference type="InterPro" id="IPR036890">
    <property type="entry name" value="HATPase_C_sf"/>
</dbReference>
<dbReference type="PANTHER" id="PTHR43065">
    <property type="entry name" value="SENSOR HISTIDINE KINASE"/>
    <property type="match status" value="1"/>
</dbReference>
<dbReference type="InterPro" id="IPR003594">
    <property type="entry name" value="HATPase_dom"/>
</dbReference>
<keyword evidence="6" id="KW-0418">Kinase</keyword>
<feature type="transmembrane region" description="Helical" evidence="4">
    <location>
        <begin position="220"/>
        <end position="241"/>
    </location>
</feature>
<dbReference type="SUPFAM" id="SSF55874">
    <property type="entry name" value="ATPase domain of HSP90 chaperone/DNA topoisomerase II/histidine kinase"/>
    <property type="match status" value="1"/>
</dbReference>
<dbReference type="GO" id="GO:0000155">
    <property type="term" value="F:phosphorelay sensor kinase activity"/>
    <property type="evidence" value="ECO:0007669"/>
    <property type="project" value="InterPro"/>
</dbReference>
<dbReference type="Proteomes" id="UP000518288">
    <property type="component" value="Unassembled WGS sequence"/>
</dbReference>
<keyword evidence="4" id="KW-0812">Transmembrane</keyword>
<dbReference type="InterPro" id="IPR005467">
    <property type="entry name" value="His_kinase_dom"/>
</dbReference>
<dbReference type="PANTHER" id="PTHR43065:SF42">
    <property type="entry name" value="TWO-COMPONENT SENSOR PPRA"/>
    <property type="match status" value="1"/>
</dbReference>
<keyword evidence="4" id="KW-1133">Transmembrane helix</keyword>
<dbReference type="Pfam" id="PF02518">
    <property type="entry name" value="HATPase_c"/>
    <property type="match status" value="1"/>
</dbReference>
<dbReference type="Pfam" id="PF00512">
    <property type="entry name" value="HisKA"/>
    <property type="match status" value="1"/>
</dbReference>
<reference evidence="6 7" key="1">
    <citation type="submission" date="2020-07" db="EMBL/GenBank/DDBJ databases">
        <title>Genomic Encyclopedia of Archaeal and Bacterial Type Strains, Phase II (KMG-II): from individual species to whole genera.</title>
        <authorList>
            <person name="Goeker M."/>
        </authorList>
    </citation>
    <scope>NUCLEOTIDE SEQUENCE [LARGE SCALE GENOMIC DNA]</scope>
    <source>
        <strain evidence="6 7">DSM 21226</strain>
    </source>
</reference>
<dbReference type="EMBL" id="JACCFH010000001">
    <property type="protein sequence ID" value="NYG32077.1"/>
    <property type="molecule type" value="Genomic_DNA"/>
</dbReference>
<sequence>MLSRRRSLLLGGLAWTLLSTLAAVGLAQSELTRLREAFDTDARIAHRLLSQRAAQHDAILATLNLLQPTRSGAEDDQPQQHLPAVYPQVLLVLQRDRGHDWRDAALQAADAQSRVLDRAVSVHIDLAQGRYLLVQHGEPASHALRLDLRAMVPWSEWPIRVDDPQRVSLQFGGQSLVLQAGHGAPDAAPWPYAFRKVLASPSQPFEVVVERGFGWADLPWGQMAGASALIAALLAAAAAWWRQRVARRRAEELLRLGQVARLNTLGELAAGIAHELNQPLTAVLASTQAARRLLADEEHDPADTPLLRQALEQAAAQARRASDVLLRLRRSVERPDAGRVLQPVALDVLVADTLHLLEPESARRAVVPQVVAAAAPVVVQGDAVAVQQIVHNLVMNALQALEQVDAAERRLVLTLDTDGDAGRLRVADTGPGIPDDALPRLFEPFYTTRPGGLGLGLSLCESLAQGMGGALAAEVNPPRGACFTLRLPRVAERP</sequence>
<evidence type="ECO:0000256" key="3">
    <source>
        <dbReference type="ARBA" id="ARBA00022553"/>
    </source>
</evidence>
<evidence type="ECO:0000256" key="2">
    <source>
        <dbReference type="ARBA" id="ARBA00012438"/>
    </source>
</evidence>
<dbReference type="PRINTS" id="PR00344">
    <property type="entry name" value="BCTRLSENSOR"/>
</dbReference>
<evidence type="ECO:0000256" key="1">
    <source>
        <dbReference type="ARBA" id="ARBA00000085"/>
    </source>
</evidence>
<keyword evidence="3" id="KW-0597">Phosphoprotein</keyword>
<keyword evidence="4" id="KW-0472">Membrane</keyword>
<keyword evidence="7" id="KW-1185">Reference proteome</keyword>
<name>A0A7Y9QVB0_9BURK</name>
<comment type="caution">
    <text evidence="6">The sequence shown here is derived from an EMBL/GenBank/DDBJ whole genome shotgun (WGS) entry which is preliminary data.</text>
</comment>
<dbReference type="PROSITE" id="PS50109">
    <property type="entry name" value="HIS_KIN"/>
    <property type="match status" value="1"/>
</dbReference>
<dbReference type="EC" id="2.7.13.3" evidence="2"/>
<dbReference type="Gene3D" id="3.30.565.10">
    <property type="entry name" value="Histidine kinase-like ATPase, C-terminal domain"/>
    <property type="match status" value="1"/>
</dbReference>